<gene>
    <name evidence="2" type="ORF">AFUS01_LOCUS1968</name>
</gene>
<comment type="caution">
    <text evidence="2">The sequence shown here is derived from an EMBL/GenBank/DDBJ whole genome shotgun (WGS) entry which is preliminary data.</text>
</comment>
<evidence type="ECO:0000256" key="1">
    <source>
        <dbReference type="SAM" id="Phobius"/>
    </source>
</evidence>
<organism evidence="2 3">
    <name type="scientific">Allacma fusca</name>
    <dbReference type="NCBI Taxonomy" id="39272"/>
    <lineage>
        <taxon>Eukaryota</taxon>
        <taxon>Metazoa</taxon>
        <taxon>Ecdysozoa</taxon>
        <taxon>Arthropoda</taxon>
        <taxon>Hexapoda</taxon>
        <taxon>Collembola</taxon>
        <taxon>Symphypleona</taxon>
        <taxon>Sminthuridae</taxon>
        <taxon>Allacma</taxon>
    </lineage>
</organism>
<keyword evidence="3" id="KW-1185">Reference proteome</keyword>
<dbReference type="EMBL" id="CAJVCH010011012">
    <property type="protein sequence ID" value="CAG7668968.1"/>
    <property type="molecule type" value="Genomic_DNA"/>
</dbReference>
<dbReference type="OrthoDB" id="7733414at2759"/>
<keyword evidence="1" id="KW-1133">Transmembrane helix</keyword>
<keyword evidence="1" id="KW-0472">Membrane</keyword>
<feature type="non-terminal residue" evidence="2">
    <location>
        <position position="1"/>
    </location>
</feature>
<dbReference type="Proteomes" id="UP000708208">
    <property type="component" value="Unassembled WGS sequence"/>
</dbReference>
<proteinExistence type="predicted"/>
<keyword evidence="1" id="KW-0812">Transmembrane</keyword>
<dbReference type="AlphaFoldDB" id="A0A8J2J7Z2"/>
<accession>A0A8J2J7Z2</accession>
<evidence type="ECO:0000313" key="3">
    <source>
        <dbReference type="Proteomes" id="UP000708208"/>
    </source>
</evidence>
<sequence>MGISTNSNIGKYVWGYRISHGIAMCFSAMIIIP</sequence>
<feature type="transmembrane region" description="Helical" evidence="1">
    <location>
        <begin position="12"/>
        <end position="32"/>
    </location>
</feature>
<name>A0A8J2J7Z2_9HEXA</name>
<evidence type="ECO:0000313" key="2">
    <source>
        <dbReference type="EMBL" id="CAG7668968.1"/>
    </source>
</evidence>
<reference evidence="2" key="1">
    <citation type="submission" date="2021-06" db="EMBL/GenBank/DDBJ databases">
        <authorList>
            <person name="Hodson N. C."/>
            <person name="Mongue J. A."/>
            <person name="Jaron S. K."/>
        </authorList>
    </citation>
    <scope>NUCLEOTIDE SEQUENCE</scope>
</reference>
<protein>
    <submittedName>
        <fullName evidence="2">Uncharacterized protein</fullName>
    </submittedName>
</protein>